<accession>A0A5C5GHE3</accession>
<dbReference type="EMBL" id="VFFF01000001">
    <property type="protein sequence ID" value="TNY34195.1"/>
    <property type="molecule type" value="Genomic_DNA"/>
</dbReference>
<keyword evidence="1" id="KW-0472">Membrane</keyword>
<keyword evidence="1" id="KW-1133">Transmembrane helix</keyword>
<dbReference type="RefSeq" id="WP_140195325.1">
    <property type="nucleotide sequence ID" value="NZ_CP065915.1"/>
</dbReference>
<dbReference type="OrthoDB" id="9815411at2"/>
<proteinExistence type="predicted"/>
<evidence type="ECO:0000256" key="1">
    <source>
        <dbReference type="SAM" id="Phobius"/>
    </source>
</evidence>
<keyword evidence="1" id="KW-0812">Transmembrane</keyword>
<evidence type="ECO:0008006" key="4">
    <source>
        <dbReference type="Google" id="ProtNLM"/>
    </source>
</evidence>
<reference evidence="2 3" key="1">
    <citation type="submission" date="2019-06" db="EMBL/GenBank/DDBJ databases">
        <title>Genome of new Rhodobacteraceae sp. SM1903.</title>
        <authorList>
            <person name="Ren X."/>
        </authorList>
    </citation>
    <scope>NUCLEOTIDE SEQUENCE [LARGE SCALE GENOMIC DNA]</scope>
    <source>
        <strain evidence="2 3">SM1903</strain>
    </source>
</reference>
<gene>
    <name evidence="2" type="ORF">FHY64_13350</name>
</gene>
<dbReference type="Proteomes" id="UP000314011">
    <property type="component" value="Unassembled WGS sequence"/>
</dbReference>
<keyword evidence="3" id="KW-1185">Reference proteome</keyword>
<name>A0A5C5GHE3_9RHOB</name>
<protein>
    <recommendedName>
        <fullName evidence="4">GlsB/YeaQ/YmgE family stress response membrane protein</fullName>
    </recommendedName>
</protein>
<evidence type="ECO:0000313" key="3">
    <source>
        <dbReference type="Proteomes" id="UP000314011"/>
    </source>
</evidence>
<sequence>MGPILAIIAGGAVGWFTSLVTGDRSETVLNTVLGIMAGLVCCALLRVFGVPADSAYLLKIIIAALGAAALIWSVRRLGA</sequence>
<comment type="caution">
    <text evidence="2">The sequence shown here is derived from an EMBL/GenBank/DDBJ whole genome shotgun (WGS) entry which is preliminary data.</text>
</comment>
<feature type="transmembrane region" description="Helical" evidence="1">
    <location>
        <begin position="32"/>
        <end position="49"/>
    </location>
</feature>
<dbReference type="AlphaFoldDB" id="A0A5C5GHE3"/>
<organism evidence="2 3">
    <name type="scientific">Pelagovum pacificum</name>
    <dbReference type="NCBI Taxonomy" id="2588711"/>
    <lineage>
        <taxon>Bacteria</taxon>
        <taxon>Pseudomonadati</taxon>
        <taxon>Pseudomonadota</taxon>
        <taxon>Alphaproteobacteria</taxon>
        <taxon>Rhodobacterales</taxon>
        <taxon>Paracoccaceae</taxon>
        <taxon>Pelagovum</taxon>
    </lineage>
</organism>
<feature type="transmembrane region" description="Helical" evidence="1">
    <location>
        <begin position="56"/>
        <end position="74"/>
    </location>
</feature>
<evidence type="ECO:0000313" key="2">
    <source>
        <dbReference type="EMBL" id="TNY34195.1"/>
    </source>
</evidence>